<dbReference type="Pfam" id="PF03583">
    <property type="entry name" value="LIP"/>
    <property type="match status" value="1"/>
</dbReference>
<dbReference type="AlphaFoldDB" id="Q5YRQ8"/>
<name>Q5YRQ8_NOCFA</name>
<dbReference type="GO" id="GO:0004806">
    <property type="term" value="F:triacylglycerol lipase activity"/>
    <property type="evidence" value="ECO:0007669"/>
    <property type="project" value="InterPro"/>
</dbReference>
<dbReference type="PIRSF" id="PIRSF029171">
    <property type="entry name" value="Esterase_LipA"/>
    <property type="match status" value="1"/>
</dbReference>
<dbReference type="Gene3D" id="1.10.260.130">
    <property type="match status" value="1"/>
</dbReference>
<dbReference type="Gene3D" id="3.40.50.1820">
    <property type="entry name" value="alpha/beta hydrolase"/>
    <property type="match status" value="1"/>
</dbReference>
<protein>
    <submittedName>
        <fullName evidence="2">Putative lipase</fullName>
    </submittedName>
</protein>
<reference evidence="2 3" key="1">
    <citation type="journal article" date="2004" name="Proc. Natl. Acad. Sci. U.S.A.">
        <title>The complete genomic sequence of Nocardia farcinica IFM 10152.</title>
        <authorList>
            <person name="Ishikawa J."/>
            <person name="Yamashita A."/>
            <person name="Mikami Y."/>
            <person name="Hoshino Y."/>
            <person name="Kurita H."/>
            <person name="Hotta K."/>
            <person name="Shiba T."/>
            <person name="Hattori M."/>
        </authorList>
    </citation>
    <scope>NUCLEOTIDE SEQUENCE [LARGE SCALE GENOMIC DNA]</scope>
    <source>
        <strain evidence="2 3">IFM 10152</strain>
    </source>
</reference>
<dbReference type="InterPro" id="IPR005152">
    <property type="entry name" value="Lipase_secreted"/>
</dbReference>
<evidence type="ECO:0000313" key="2">
    <source>
        <dbReference type="EMBL" id="BAD59133.1"/>
    </source>
</evidence>
<keyword evidence="1" id="KW-0732">Signal</keyword>
<feature type="signal peptide" evidence="1">
    <location>
        <begin position="1"/>
        <end position="29"/>
    </location>
</feature>
<dbReference type="eggNOG" id="COG2267">
    <property type="taxonomic scope" value="Bacteria"/>
</dbReference>
<keyword evidence="3" id="KW-1185">Reference proteome</keyword>
<dbReference type="EMBL" id="AP006618">
    <property type="protein sequence ID" value="BAD59133.1"/>
    <property type="molecule type" value="Genomic_DNA"/>
</dbReference>
<evidence type="ECO:0000313" key="3">
    <source>
        <dbReference type="Proteomes" id="UP000006820"/>
    </source>
</evidence>
<dbReference type="GO" id="GO:0016042">
    <property type="term" value="P:lipid catabolic process"/>
    <property type="evidence" value="ECO:0007669"/>
    <property type="project" value="InterPro"/>
</dbReference>
<dbReference type="SUPFAM" id="SSF53474">
    <property type="entry name" value="alpha/beta-Hydrolases"/>
    <property type="match status" value="1"/>
</dbReference>
<dbReference type="ESTHER" id="nocfa-q5yrq8">
    <property type="family name" value="Fungal-Bact_LIP"/>
</dbReference>
<dbReference type="RefSeq" id="WP_011210818.1">
    <property type="nucleotide sequence ID" value="NC_006361.1"/>
</dbReference>
<dbReference type="KEGG" id="nfa:NFA_42840"/>
<dbReference type="InterPro" id="IPR029058">
    <property type="entry name" value="AB_hydrolase_fold"/>
</dbReference>
<organism evidence="2 3">
    <name type="scientific">Nocardia farcinica (strain IFM 10152)</name>
    <dbReference type="NCBI Taxonomy" id="247156"/>
    <lineage>
        <taxon>Bacteria</taxon>
        <taxon>Bacillati</taxon>
        <taxon>Actinomycetota</taxon>
        <taxon>Actinomycetes</taxon>
        <taxon>Mycobacteriales</taxon>
        <taxon>Nocardiaceae</taxon>
        <taxon>Nocardia</taxon>
    </lineage>
</organism>
<accession>Q5YRQ8</accession>
<dbReference type="STRING" id="247156.NFA_42840"/>
<gene>
    <name evidence="2" type="ordered locus">NFA_42840</name>
</gene>
<dbReference type="PANTHER" id="PTHR34853:SF1">
    <property type="entry name" value="LIPASE 5"/>
    <property type="match status" value="1"/>
</dbReference>
<dbReference type="HOGENOM" id="CLU_029538_6_0_11"/>
<dbReference type="GeneID" id="61134912"/>
<feature type="chain" id="PRO_5039243251" evidence="1">
    <location>
        <begin position="30"/>
        <end position="448"/>
    </location>
</feature>
<sequence length="448" mass="46100">MARQQRRSRAGARRWVGRAIAAAVAGVCAATATVAGPEPAPAVAAPVTDFYTPPAQFPTEPGAIVKTQPMPLYASLPSEQGWPAAADLVMYTSRLQDGTPAVVTGTFIDAAGPWLGAGPRPTVVIAPGTSGQGDQCAMSRAFATGVAAFTEPALGISANQELPSSAVWSRLGARVLVTDYIGLGTPGVHTYANRIEEAHAVLDAVRAANTLAGVGPETPVVLWGYSQGGGATAAAAELAPWYAPELNLKGTWAGGPVADLAEILKTIDGALIGGAIGFAVNALLARYPALYQALDRVTSAEGRAMLETLSNACIADVITRHPFLRTNSLTVDGRSLTEHLADIPEAAPALAEQRVGTLTPAGPVFITSGRNDDTVPYGQARALAETWCAQGATVTFRTNELPPILPGATIPNHFGPEMIDAFGPDNAVTYLLDRLAGKPVAGCAIDGA</sequence>
<dbReference type="Proteomes" id="UP000006820">
    <property type="component" value="Chromosome"/>
</dbReference>
<dbReference type="OrthoDB" id="9798122at2"/>
<evidence type="ECO:0000256" key="1">
    <source>
        <dbReference type="SAM" id="SignalP"/>
    </source>
</evidence>
<proteinExistence type="predicted"/>
<dbReference type="PANTHER" id="PTHR34853">
    <property type="match status" value="1"/>
</dbReference>